<name>A0ABW9ZST9_9BACT</name>
<keyword evidence="2" id="KW-1185">Reference proteome</keyword>
<evidence type="ECO:0000313" key="1">
    <source>
        <dbReference type="EMBL" id="NCI50189.1"/>
    </source>
</evidence>
<protein>
    <submittedName>
        <fullName evidence="1">Uncharacterized protein</fullName>
    </submittedName>
</protein>
<organism evidence="1 2">
    <name type="scientific">Sediminibacterium roseum</name>
    <dbReference type="NCBI Taxonomy" id="1978412"/>
    <lineage>
        <taxon>Bacteria</taxon>
        <taxon>Pseudomonadati</taxon>
        <taxon>Bacteroidota</taxon>
        <taxon>Chitinophagia</taxon>
        <taxon>Chitinophagales</taxon>
        <taxon>Chitinophagaceae</taxon>
        <taxon>Sediminibacterium</taxon>
    </lineage>
</organism>
<reference evidence="1 2" key="1">
    <citation type="submission" date="2020-01" db="EMBL/GenBank/DDBJ databases">
        <title>Genome analysis.</title>
        <authorList>
            <person name="Wu S."/>
            <person name="Wang G."/>
        </authorList>
    </citation>
    <scope>NUCLEOTIDE SEQUENCE [LARGE SCALE GENOMIC DNA]</scope>
    <source>
        <strain evidence="1 2">SYL130</strain>
    </source>
</reference>
<dbReference type="RefSeq" id="WP_161818496.1">
    <property type="nucleotide sequence ID" value="NZ_JAACJS010000012.1"/>
</dbReference>
<gene>
    <name evidence="1" type="ORF">GWC95_09660</name>
</gene>
<dbReference type="EMBL" id="JAACJS010000012">
    <property type="protein sequence ID" value="NCI50189.1"/>
    <property type="molecule type" value="Genomic_DNA"/>
</dbReference>
<accession>A0ABW9ZST9</accession>
<sequence length="61" mass="7063">MKNRKRLKKILVQHISSGQSAWERVLTNTVLPPKQNDDARAYTLFSSFTADIIKQNTVFTR</sequence>
<evidence type="ECO:0000313" key="2">
    <source>
        <dbReference type="Proteomes" id="UP000753802"/>
    </source>
</evidence>
<dbReference type="Proteomes" id="UP000753802">
    <property type="component" value="Unassembled WGS sequence"/>
</dbReference>
<proteinExistence type="predicted"/>
<comment type="caution">
    <text evidence="1">The sequence shown here is derived from an EMBL/GenBank/DDBJ whole genome shotgun (WGS) entry which is preliminary data.</text>
</comment>